<comment type="caution">
    <text evidence="2">The sequence shown here is derived from an EMBL/GenBank/DDBJ whole genome shotgun (WGS) entry which is preliminary data.</text>
</comment>
<dbReference type="Proteomes" id="UP000075230">
    <property type="component" value="Unassembled WGS sequence"/>
</dbReference>
<dbReference type="VEuPathDB" id="FungiDB:ASPFODRAFT_124719"/>
<evidence type="ECO:0000256" key="1">
    <source>
        <dbReference type="SAM" id="Phobius"/>
    </source>
</evidence>
<dbReference type="PROSITE" id="PS51257">
    <property type="entry name" value="PROKAR_LIPOPROTEIN"/>
    <property type="match status" value="1"/>
</dbReference>
<keyword evidence="1" id="KW-1133">Transmembrane helix</keyword>
<proteinExistence type="predicted"/>
<protein>
    <submittedName>
        <fullName evidence="2">Similar to An11g08860</fullName>
    </submittedName>
</protein>
<keyword evidence="1" id="KW-0472">Membrane</keyword>
<reference evidence="3" key="2">
    <citation type="submission" date="2016-02" db="EMBL/GenBank/DDBJ databases">
        <title>Genome sequencing of Aspergillus luchuensis NBRC 4314.</title>
        <authorList>
            <person name="Yamada O."/>
        </authorList>
    </citation>
    <scope>NUCLEOTIDE SEQUENCE [LARGE SCALE GENOMIC DNA]</scope>
    <source>
        <strain evidence="3">RIB 2604</strain>
    </source>
</reference>
<organism evidence="2 3">
    <name type="scientific">Aspergillus kawachii</name>
    <name type="common">White koji mold</name>
    <name type="synonym">Aspergillus awamori var. kawachi</name>
    <dbReference type="NCBI Taxonomy" id="1069201"/>
    <lineage>
        <taxon>Eukaryota</taxon>
        <taxon>Fungi</taxon>
        <taxon>Dikarya</taxon>
        <taxon>Ascomycota</taxon>
        <taxon>Pezizomycotina</taxon>
        <taxon>Eurotiomycetes</taxon>
        <taxon>Eurotiomycetidae</taxon>
        <taxon>Eurotiales</taxon>
        <taxon>Aspergillaceae</taxon>
        <taxon>Aspergillus</taxon>
        <taxon>Aspergillus subgen. Circumdati</taxon>
    </lineage>
</organism>
<feature type="transmembrane region" description="Helical" evidence="1">
    <location>
        <begin position="20"/>
        <end position="38"/>
    </location>
</feature>
<dbReference type="AlphaFoldDB" id="A0A146FQC4"/>
<reference evidence="2 3" key="1">
    <citation type="journal article" date="2016" name="DNA Res.">
        <title>Genome sequence of Aspergillus luchuensis NBRC 4314.</title>
        <authorList>
            <person name="Yamada O."/>
            <person name="Machida M."/>
            <person name="Hosoyama A."/>
            <person name="Goto M."/>
            <person name="Takahashi T."/>
            <person name="Futagami T."/>
            <person name="Yamagata Y."/>
            <person name="Takeuchi M."/>
            <person name="Kobayashi T."/>
            <person name="Koike H."/>
            <person name="Abe K."/>
            <person name="Asai K."/>
            <person name="Arita M."/>
            <person name="Fujita N."/>
            <person name="Fukuda K."/>
            <person name="Higa K."/>
            <person name="Horikawa H."/>
            <person name="Ishikawa T."/>
            <person name="Jinno K."/>
            <person name="Kato Y."/>
            <person name="Kirimura K."/>
            <person name="Mizutani O."/>
            <person name="Nakasone K."/>
            <person name="Sano M."/>
            <person name="Shiraishi Y."/>
            <person name="Tsukahara M."/>
            <person name="Gomi K."/>
        </authorList>
    </citation>
    <scope>NUCLEOTIDE SEQUENCE [LARGE SCALE GENOMIC DNA]</scope>
    <source>
        <strain evidence="2 3">RIB 2604</strain>
    </source>
</reference>
<keyword evidence="1" id="KW-0812">Transmembrane</keyword>
<name>A0A146FQC4_ASPKA</name>
<sequence>MSRRTTIPEQPPRPSSLGSCILYGCGAGLLGVAAMTVGEKIEQYFTGRPNSYVPGHTLERLLRLPVRPDSERFGLNMAMHYGQGAAAGIIRAFMSAYGVRGPFADFMFVAIRLMIDQTLENVTGVGALPWTWPINEQVIDIIHKGVFAFVTGYFTDSHYYRAMKAPNVLDEKSKSKLSPRHGNAVHVSPLVSFGNHILGTYRIIEFTRASEYHSHSNFAA</sequence>
<evidence type="ECO:0000313" key="3">
    <source>
        <dbReference type="Proteomes" id="UP000075230"/>
    </source>
</evidence>
<evidence type="ECO:0000313" key="2">
    <source>
        <dbReference type="EMBL" id="GAT28114.1"/>
    </source>
</evidence>
<accession>A0A146FQC4</accession>
<dbReference type="EMBL" id="BCWF01000024">
    <property type="protein sequence ID" value="GAT28114.1"/>
    <property type="molecule type" value="Genomic_DNA"/>
</dbReference>
<gene>
    <name evidence="2" type="ORF">RIB2604_02501890</name>
</gene>